<evidence type="ECO:0000313" key="1">
    <source>
        <dbReference type="EMBL" id="MBI5128940.1"/>
    </source>
</evidence>
<gene>
    <name evidence="1" type="ORF">HZA66_05830</name>
</gene>
<reference evidence="1" key="1">
    <citation type="submission" date="2020-07" db="EMBL/GenBank/DDBJ databases">
        <title>Huge and variable diversity of episymbiotic CPR bacteria and DPANN archaea in groundwater ecosystems.</title>
        <authorList>
            <person name="He C.Y."/>
            <person name="Keren R."/>
            <person name="Whittaker M."/>
            <person name="Farag I.F."/>
            <person name="Doudna J."/>
            <person name="Cate J.H.D."/>
            <person name="Banfield J.F."/>
        </authorList>
    </citation>
    <scope>NUCLEOTIDE SEQUENCE</scope>
    <source>
        <strain evidence="1">NC_groundwater_1818_Pr3_B-0.1um_66_35</strain>
    </source>
</reference>
<dbReference type="Proteomes" id="UP000782519">
    <property type="component" value="Unassembled WGS sequence"/>
</dbReference>
<comment type="caution">
    <text evidence="1">The sequence shown here is derived from an EMBL/GenBank/DDBJ whole genome shotgun (WGS) entry which is preliminary data.</text>
</comment>
<sequence>MAIFTAIGMTIATAIGASTFIGTAIGSVLGESCSVYDPRDEEWLP</sequence>
<dbReference type="EMBL" id="JACRJB010000014">
    <property type="protein sequence ID" value="MBI5128940.1"/>
    <property type="molecule type" value="Genomic_DNA"/>
</dbReference>
<evidence type="ECO:0000313" key="2">
    <source>
        <dbReference type="Proteomes" id="UP000782519"/>
    </source>
</evidence>
<accession>A0A933RVE1</accession>
<organism evidence="1 2">
    <name type="scientific">Rhodopseudomonas palustris</name>
    <dbReference type="NCBI Taxonomy" id="1076"/>
    <lineage>
        <taxon>Bacteria</taxon>
        <taxon>Pseudomonadati</taxon>
        <taxon>Pseudomonadota</taxon>
        <taxon>Alphaproteobacteria</taxon>
        <taxon>Hyphomicrobiales</taxon>
        <taxon>Nitrobacteraceae</taxon>
        <taxon>Rhodopseudomonas</taxon>
    </lineage>
</organism>
<name>A0A933RVE1_RHOPL</name>
<dbReference type="AlphaFoldDB" id="A0A933RVE1"/>
<proteinExistence type="predicted"/>
<protein>
    <submittedName>
        <fullName evidence="1">Uncharacterized protein</fullName>
    </submittedName>
</protein>